<dbReference type="EMBL" id="SJPV01000001">
    <property type="protein sequence ID" value="TWU42753.1"/>
    <property type="molecule type" value="Genomic_DNA"/>
</dbReference>
<evidence type="ECO:0000313" key="5">
    <source>
        <dbReference type="Proteomes" id="UP000319143"/>
    </source>
</evidence>
<feature type="region of interest" description="Disordered" evidence="2">
    <location>
        <begin position="246"/>
        <end position="340"/>
    </location>
</feature>
<proteinExistence type="predicted"/>
<evidence type="ECO:0000259" key="3">
    <source>
        <dbReference type="PROSITE" id="PS50966"/>
    </source>
</evidence>
<keyword evidence="1" id="KW-0862">Zinc</keyword>
<gene>
    <name evidence="4" type="ORF">Poly41_10530</name>
</gene>
<dbReference type="Proteomes" id="UP000319143">
    <property type="component" value="Unassembled WGS sequence"/>
</dbReference>
<dbReference type="PANTHER" id="PTHR38133">
    <property type="entry name" value="SLR1429 PROTEIN"/>
    <property type="match status" value="1"/>
</dbReference>
<feature type="compositionally biased region" description="Basic and acidic residues" evidence="2">
    <location>
        <begin position="273"/>
        <end position="285"/>
    </location>
</feature>
<keyword evidence="5" id="KW-1185">Reference proteome</keyword>
<dbReference type="PROSITE" id="PS50966">
    <property type="entry name" value="ZF_SWIM"/>
    <property type="match status" value="1"/>
</dbReference>
<feature type="compositionally biased region" description="Basic residues" evidence="2">
    <location>
        <begin position="251"/>
        <end position="272"/>
    </location>
</feature>
<organism evidence="4 5">
    <name type="scientific">Novipirellula artificiosorum</name>
    <dbReference type="NCBI Taxonomy" id="2528016"/>
    <lineage>
        <taxon>Bacteria</taxon>
        <taxon>Pseudomonadati</taxon>
        <taxon>Planctomycetota</taxon>
        <taxon>Planctomycetia</taxon>
        <taxon>Pirellulales</taxon>
        <taxon>Pirellulaceae</taxon>
        <taxon>Novipirellula</taxon>
    </lineage>
</organism>
<reference evidence="4 5" key="1">
    <citation type="submission" date="2019-02" db="EMBL/GenBank/DDBJ databases">
        <title>Deep-cultivation of Planctomycetes and their phenomic and genomic characterization uncovers novel biology.</title>
        <authorList>
            <person name="Wiegand S."/>
            <person name="Jogler M."/>
            <person name="Boedeker C."/>
            <person name="Pinto D."/>
            <person name="Vollmers J."/>
            <person name="Rivas-Marin E."/>
            <person name="Kohn T."/>
            <person name="Peeters S.H."/>
            <person name="Heuer A."/>
            <person name="Rast P."/>
            <person name="Oberbeckmann S."/>
            <person name="Bunk B."/>
            <person name="Jeske O."/>
            <person name="Meyerdierks A."/>
            <person name="Storesund J.E."/>
            <person name="Kallscheuer N."/>
            <person name="Luecker S."/>
            <person name="Lage O.M."/>
            <person name="Pohl T."/>
            <person name="Merkel B.J."/>
            <person name="Hornburger P."/>
            <person name="Mueller R.-W."/>
            <person name="Bruemmer F."/>
            <person name="Labrenz M."/>
            <person name="Spormann A.M."/>
            <person name="Op Den Camp H."/>
            <person name="Overmann J."/>
            <person name="Amann R."/>
            <person name="Jetten M.S.M."/>
            <person name="Mascher T."/>
            <person name="Medema M.H."/>
            <person name="Devos D.P."/>
            <person name="Kaster A.-K."/>
            <person name="Ovreas L."/>
            <person name="Rohde M."/>
            <person name="Galperin M.Y."/>
            <person name="Jogler C."/>
        </authorList>
    </citation>
    <scope>NUCLEOTIDE SEQUENCE [LARGE SCALE GENOMIC DNA]</scope>
    <source>
        <strain evidence="4 5">Poly41</strain>
    </source>
</reference>
<name>A0A5C6DZ75_9BACT</name>
<keyword evidence="1" id="KW-0863">Zinc-finger</keyword>
<dbReference type="PANTHER" id="PTHR38133:SF1">
    <property type="entry name" value="SLR1429 PROTEIN"/>
    <property type="match status" value="1"/>
</dbReference>
<accession>A0A5C6DZ75</accession>
<feature type="compositionally biased region" description="Basic residues" evidence="2">
    <location>
        <begin position="286"/>
        <end position="340"/>
    </location>
</feature>
<dbReference type="InterPro" id="IPR007527">
    <property type="entry name" value="Znf_SWIM"/>
</dbReference>
<evidence type="ECO:0000313" key="4">
    <source>
        <dbReference type="EMBL" id="TWU42753.1"/>
    </source>
</evidence>
<feature type="domain" description="SWIM-type" evidence="3">
    <location>
        <begin position="148"/>
        <end position="183"/>
    </location>
</feature>
<dbReference type="AlphaFoldDB" id="A0A5C6DZ75"/>
<evidence type="ECO:0000256" key="2">
    <source>
        <dbReference type="SAM" id="MobiDB-lite"/>
    </source>
</evidence>
<evidence type="ECO:0000256" key="1">
    <source>
        <dbReference type="PROSITE-ProRule" id="PRU00325"/>
    </source>
</evidence>
<sequence length="340" mass="38195">MGWRDYGHWKPYVPVRQRIANGKRQAKKQLKKDESLDPVENVGRVIASTFWGKGWCDHLEKYSDFSNRLPRGRTYARNGSIAHLRITKGRVDAMVCGSELYKITIKIEPMDALRWKAICRDSAASIHSVIDLMRGALSDSVMQRLTDPKTGLFPASDEIKMNCDCPDWAGLCKHLAAVLYGIGHRLDHSPELLFVLRGVDQADLVSESLSTVNVNEAMGLDQQSSIDANDLESIFGIDLANSAQPVPQPKVAKKKVTRKKVVGRKSTKKRATEKKEIAKKEEPSKKVTKKKVTKKKVTKKKVTKKKVAKKKVAKKKVAKKKVAKTTKVQRKRKKAAKKSK</sequence>
<dbReference type="GO" id="GO:0008270">
    <property type="term" value="F:zinc ion binding"/>
    <property type="evidence" value="ECO:0007669"/>
    <property type="project" value="UniProtKB-KW"/>
</dbReference>
<keyword evidence="1" id="KW-0479">Metal-binding</keyword>
<protein>
    <recommendedName>
        <fullName evidence="3">SWIM-type domain-containing protein</fullName>
    </recommendedName>
</protein>
<comment type="caution">
    <text evidence="4">The sequence shown here is derived from an EMBL/GenBank/DDBJ whole genome shotgun (WGS) entry which is preliminary data.</text>
</comment>
<dbReference type="RefSeq" id="WP_197231071.1">
    <property type="nucleotide sequence ID" value="NZ_SJPV01000001.1"/>
</dbReference>